<feature type="compositionally biased region" description="Low complexity" evidence="1">
    <location>
        <begin position="191"/>
        <end position="203"/>
    </location>
</feature>
<dbReference type="InterPro" id="IPR006569">
    <property type="entry name" value="CID_dom"/>
</dbReference>
<dbReference type="Gene3D" id="1.25.40.90">
    <property type="match status" value="1"/>
</dbReference>
<evidence type="ECO:0000259" key="2">
    <source>
        <dbReference type="PROSITE" id="PS51391"/>
    </source>
</evidence>
<dbReference type="VEuPathDB" id="AmoebaDB:EHI7A_128980"/>
<accession>A0A5K1V4R7</accession>
<name>A0A5K1V4R7_ENTHI</name>
<evidence type="ECO:0000313" key="3">
    <source>
        <dbReference type="EMBL" id="GAT95400.1"/>
    </source>
</evidence>
<dbReference type="InterPro" id="IPR008942">
    <property type="entry name" value="ENTH_VHS"/>
</dbReference>
<gene>
    <name evidence="3" type="ORF">CL6EHI_136330</name>
</gene>
<feature type="domain" description="CID" evidence="2">
    <location>
        <begin position="1"/>
        <end position="139"/>
    </location>
</feature>
<feature type="compositionally biased region" description="Polar residues" evidence="1">
    <location>
        <begin position="233"/>
        <end position="244"/>
    </location>
</feature>
<feature type="compositionally biased region" description="Basic residues" evidence="1">
    <location>
        <begin position="257"/>
        <end position="274"/>
    </location>
</feature>
<sequence>MEESEQALINKLQEIKELFPKVPSKSINEIINLCFSFKNPLRVIFRIEEYTRAVWPSYRTVVVHIIDSLCDITLSKNPVLTDFFRFNFSFRLIEILTLVALCRDEQKKSVLLIISKWKTNHTFDISLCEELESFFYSTMHPLQQKENKSILDEENNNIPQIQLNYSTETLFEHKQLSEQQKQIKIRHGRSSSRSCSYDSQDSCNFQRSYSNSPKRRFSPRRIYHTQSRDSSRRLSPQYSPSHLPQQRGRDSTPFCSRNKRKYSPPRSTSRHSNRNRSQYSFSRRNNYLNSSQNYITIPSNDITLNSSTNKRNKIVGNDRSNKFNPKEDQEVHRFERITDKEQAELILKKRKKLSLTVVSSTPTNGDSIRLKPHNQPLNSQTAIQKINTYSNNLINNTTQPKLNQTLKETIKLIKTNVIVFCDIPLTWQTQGDVLNYIEHAKVNSIEIILEHRCCTISFICHEDAVKWKIRGGNQYMRTLWGKEVWMKTSVLRDDGTVEVPLSMIPKNVTIMENGTYKSN</sequence>
<evidence type="ECO:0000256" key="1">
    <source>
        <dbReference type="SAM" id="MobiDB-lite"/>
    </source>
</evidence>
<dbReference type="Proteomes" id="UP000078387">
    <property type="component" value="Unassembled WGS sequence"/>
</dbReference>
<evidence type="ECO:0000313" key="4">
    <source>
        <dbReference type="Proteomes" id="UP000078387"/>
    </source>
</evidence>
<protein>
    <recommendedName>
        <fullName evidence="2">CID domain-containing protein</fullName>
    </recommendedName>
</protein>
<proteinExistence type="predicted"/>
<dbReference type="VEuPathDB" id="AmoebaDB:EHI8A_137570"/>
<dbReference type="VEuPathDB" id="AmoebaDB:EHI5A_169820"/>
<dbReference type="EMBL" id="BDEQ01000001">
    <property type="protein sequence ID" value="GAT95400.1"/>
    <property type="molecule type" value="Genomic_DNA"/>
</dbReference>
<feature type="compositionally biased region" description="Polar residues" evidence="1">
    <location>
        <begin position="298"/>
        <end position="309"/>
    </location>
</feature>
<dbReference type="AlphaFoldDB" id="A0A5K1V4R7"/>
<organism evidence="3 4">
    <name type="scientific">Entamoeba histolytica</name>
    <dbReference type="NCBI Taxonomy" id="5759"/>
    <lineage>
        <taxon>Eukaryota</taxon>
        <taxon>Amoebozoa</taxon>
        <taxon>Evosea</taxon>
        <taxon>Archamoebae</taxon>
        <taxon>Mastigamoebida</taxon>
        <taxon>Entamoebidae</taxon>
        <taxon>Entamoeba</taxon>
    </lineage>
</organism>
<feature type="region of interest" description="Disordered" evidence="1">
    <location>
        <begin position="181"/>
        <end position="286"/>
    </location>
</feature>
<dbReference type="VEuPathDB" id="AmoebaDB:EHI_136330"/>
<dbReference type="PROSITE" id="PS51391">
    <property type="entry name" value="CID"/>
    <property type="match status" value="1"/>
</dbReference>
<dbReference type="OMA" id="VHRFERM"/>
<dbReference type="VEuPathDB" id="AmoebaDB:KM1_214870"/>
<feature type="region of interest" description="Disordered" evidence="1">
    <location>
        <begin position="298"/>
        <end position="327"/>
    </location>
</feature>
<reference evidence="3 4" key="1">
    <citation type="submission" date="2016-05" db="EMBL/GenBank/DDBJ databases">
        <title>First whole genome sequencing of Entamoeba histolytica HM1:IMSS-clone-6.</title>
        <authorList>
            <person name="Mukherjee Avik.K."/>
            <person name="Izumyama S."/>
            <person name="Nakada-Tsukui K."/>
            <person name="Nozaki T."/>
        </authorList>
    </citation>
    <scope>NUCLEOTIDE SEQUENCE [LARGE SCALE GENOMIC DNA]</scope>
    <source>
        <strain evidence="3 4">HM1:IMSS clone 6</strain>
    </source>
</reference>
<comment type="caution">
    <text evidence="3">The sequence shown here is derived from an EMBL/GenBank/DDBJ whole genome shotgun (WGS) entry which is preliminary data.</text>
</comment>
<feature type="compositionally biased region" description="Basic residues" evidence="1">
    <location>
        <begin position="213"/>
        <end position="223"/>
    </location>
</feature>